<dbReference type="Proteomes" id="UP001516023">
    <property type="component" value="Unassembled WGS sequence"/>
</dbReference>
<feature type="domain" description="C2" evidence="5">
    <location>
        <begin position="476"/>
        <end position="610"/>
    </location>
</feature>
<protein>
    <recommendedName>
        <fullName evidence="5">C2 domain-containing protein</fullName>
    </recommendedName>
</protein>
<feature type="region of interest" description="Disordered" evidence="3">
    <location>
        <begin position="134"/>
        <end position="175"/>
    </location>
</feature>
<dbReference type="PROSITE" id="PS50004">
    <property type="entry name" value="C2"/>
    <property type="match status" value="2"/>
</dbReference>
<feature type="transmembrane region" description="Helical" evidence="4">
    <location>
        <begin position="1124"/>
        <end position="1147"/>
    </location>
</feature>
<evidence type="ECO:0000256" key="1">
    <source>
        <dbReference type="ARBA" id="ARBA00022723"/>
    </source>
</evidence>
<name>A0ABD3PYI6_9STRA</name>
<dbReference type="AlphaFoldDB" id="A0ABD3PYI6"/>
<evidence type="ECO:0000259" key="5">
    <source>
        <dbReference type="PROSITE" id="PS50004"/>
    </source>
</evidence>
<dbReference type="GO" id="GO:0046872">
    <property type="term" value="F:metal ion binding"/>
    <property type="evidence" value="ECO:0007669"/>
    <property type="project" value="UniProtKB-KW"/>
</dbReference>
<gene>
    <name evidence="6" type="ORF">HJC23_005610</name>
</gene>
<dbReference type="CDD" id="cd00030">
    <property type="entry name" value="C2"/>
    <property type="match status" value="2"/>
</dbReference>
<evidence type="ECO:0000313" key="6">
    <source>
        <dbReference type="EMBL" id="KAL3793108.1"/>
    </source>
</evidence>
<dbReference type="Pfam" id="PF00168">
    <property type="entry name" value="C2"/>
    <property type="match status" value="2"/>
</dbReference>
<feature type="compositionally biased region" description="Low complexity" evidence="3">
    <location>
        <begin position="9"/>
        <end position="22"/>
    </location>
</feature>
<keyword evidence="4" id="KW-1133">Transmembrane helix</keyword>
<dbReference type="PANTHER" id="PTHR45911:SF4">
    <property type="entry name" value="MULTIPLE C2 AND TRANSMEMBRANE DOMAIN-CONTAINING PROTEIN"/>
    <property type="match status" value="1"/>
</dbReference>
<dbReference type="InterPro" id="IPR035892">
    <property type="entry name" value="C2_domain_sf"/>
</dbReference>
<comment type="caution">
    <text evidence="6">The sequence shown here is derived from an EMBL/GenBank/DDBJ whole genome shotgun (WGS) entry which is preliminary data.</text>
</comment>
<dbReference type="SUPFAM" id="SSF49562">
    <property type="entry name" value="C2 domain (Calcium/lipid-binding domain, CaLB)"/>
    <property type="match status" value="2"/>
</dbReference>
<accession>A0ABD3PYI6</accession>
<keyword evidence="7" id="KW-1185">Reference proteome</keyword>
<keyword evidence="1" id="KW-0479">Metal-binding</keyword>
<evidence type="ECO:0000256" key="2">
    <source>
        <dbReference type="ARBA" id="ARBA00022837"/>
    </source>
</evidence>
<feature type="region of interest" description="Disordered" evidence="3">
    <location>
        <begin position="1"/>
        <end position="22"/>
    </location>
</feature>
<feature type="region of interest" description="Disordered" evidence="3">
    <location>
        <begin position="1084"/>
        <end position="1109"/>
    </location>
</feature>
<dbReference type="PANTHER" id="PTHR45911">
    <property type="entry name" value="C2 DOMAIN-CONTAINING PROTEIN"/>
    <property type="match status" value="1"/>
</dbReference>
<keyword evidence="2" id="KW-0106">Calcium</keyword>
<dbReference type="Gene3D" id="2.60.40.150">
    <property type="entry name" value="C2 domain"/>
    <property type="match status" value="2"/>
</dbReference>
<feature type="transmembrane region" description="Helical" evidence="4">
    <location>
        <begin position="915"/>
        <end position="935"/>
    </location>
</feature>
<dbReference type="InterPro" id="IPR000008">
    <property type="entry name" value="C2_dom"/>
</dbReference>
<sequence length="1150" mass="131201">MANASVLDSASPPTSPTAGSQTTLKSAQVWEVVSQIPINNKGTYLPAKLSLLNRRRRLSVEVHRVLPCFDDEPRDGTNVSTASNAGSVLPESETCYVRILQPLSTIDASAAKKFKDTIAGDAKKAEKGIKGLFSAGKSKHDDASSAATEQNPGKEKTDDESDANTDAGDEFKDSPIDLQQSDAFQGWYSKYRVPIRMVVITEHKKRHVEVKCEFKGHVLQREFIFESQAAAAAFCTTIEESKKLQEKRTKDRLEHMLSGITLQKDEQLSFLIDICSASDLPKTDIGRDSDPYVTVRFEGRKIHRTHHITNEDNPVWTLRSKSLFIWKVNALELFQSEDGLIFEVKDYDAVGENESMGAFSVSPQALYRWNGERKIFPLKPLLGKHDYGKGSVALRVRRATQHDIEFMENFARNTKKKGDQYYFSNLKGGAGTLKSLTTVYKKKEREGPDKDKFKYLVRPSPDPKRKEYTTWLTRERIEEESLKDSYNWIDVGSGNLGKIYVEVIGCDNLPNMDKGGAFGNKTDSFDAFPVVSVVYEDCFARTDVINDCLSPRWVPWSQRAFVFNMMHTSSQLFLGVFDYDSNPLSQHDLCGRVSVNLTNFRPNTVYFLRYKLYPTARAKFNREKFEQKFEKDPANHCTITIRLRMELEDERTLLLSNLQYPSQVYVNVENKKDFHVLRQTIIGNQDLRRYGLGNINAYVEELFDLLTVYYYLEDAVISLFLWRSSSIVPLPLPDFRTFIVKWVNVPFPLHSIMAFLCATSLVENLDLVPSFLFGCIGWLLIATVEKRNNNPSPWQRSKPLVQLLYSLVIGKNVVGAQTIEPNENLKATEEYESMWKQRLKEAQQKADQRALEYAKQQEEYLKEMEEIGEDTDISTKIGGFSVDPTKRWLLPIQEWLGIICEALRIVKNIIIWEECYLSFWIALGSFLLSIVFYFVPWAFLTKWTLRIVVWLSFGPWMKLVDVFYFSKITPETNEQKLERENRLKIERDKWLEAQILEAQLRKERATKLKDFKQYLFGEFVCHVNVLKRDRFFDVPLPASSAAPYSPKLSSLGSLAMQEAGYHRQRVNGQQLIGDMIPTLTEPTLTEAPVGKPARKTEQLAEGSPGALYSSDDSYSSAALKVGSIVVGAGFITWFGVPILVYFIRIILSSD</sequence>
<keyword evidence="4" id="KW-0812">Transmembrane</keyword>
<proteinExistence type="predicted"/>
<feature type="domain" description="C2" evidence="5">
    <location>
        <begin position="251"/>
        <end position="376"/>
    </location>
</feature>
<organism evidence="6 7">
    <name type="scientific">Cyclotella cryptica</name>
    <dbReference type="NCBI Taxonomy" id="29204"/>
    <lineage>
        <taxon>Eukaryota</taxon>
        <taxon>Sar</taxon>
        <taxon>Stramenopiles</taxon>
        <taxon>Ochrophyta</taxon>
        <taxon>Bacillariophyta</taxon>
        <taxon>Coscinodiscophyceae</taxon>
        <taxon>Thalassiosirophycidae</taxon>
        <taxon>Stephanodiscales</taxon>
        <taxon>Stephanodiscaceae</taxon>
        <taxon>Cyclotella</taxon>
    </lineage>
</organism>
<evidence type="ECO:0000256" key="3">
    <source>
        <dbReference type="SAM" id="MobiDB-lite"/>
    </source>
</evidence>
<evidence type="ECO:0000313" key="7">
    <source>
        <dbReference type="Proteomes" id="UP001516023"/>
    </source>
</evidence>
<dbReference type="SMART" id="SM00239">
    <property type="entry name" value="C2"/>
    <property type="match status" value="2"/>
</dbReference>
<evidence type="ECO:0000256" key="4">
    <source>
        <dbReference type="SAM" id="Phobius"/>
    </source>
</evidence>
<dbReference type="EMBL" id="JABMIG020000094">
    <property type="protein sequence ID" value="KAL3793108.1"/>
    <property type="molecule type" value="Genomic_DNA"/>
</dbReference>
<keyword evidence="4" id="KW-0472">Membrane</keyword>
<reference evidence="6 7" key="1">
    <citation type="journal article" date="2020" name="G3 (Bethesda)">
        <title>Improved Reference Genome for Cyclotella cryptica CCMP332, a Model for Cell Wall Morphogenesis, Salinity Adaptation, and Lipid Production in Diatoms (Bacillariophyta).</title>
        <authorList>
            <person name="Roberts W.R."/>
            <person name="Downey K.M."/>
            <person name="Ruck E.C."/>
            <person name="Traller J.C."/>
            <person name="Alverson A.J."/>
        </authorList>
    </citation>
    <scope>NUCLEOTIDE SEQUENCE [LARGE SCALE GENOMIC DNA]</scope>
    <source>
        <strain evidence="6 7">CCMP332</strain>
    </source>
</reference>